<feature type="non-terminal residue" evidence="2">
    <location>
        <position position="133"/>
    </location>
</feature>
<keyword evidence="2" id="KW-0456">Lyase</keyword>
<keyword evidence="3" id="KW-1185">Reference proteome</keyword>
<protein>
    <submittedName>
        <fullName evidence="2">Argininosuccinate lyase</fullName>
        <ecNumber evidence="2">4.3.2.1</ecNumber>
    </submittedName>
</protein>
<feature type="domain" description="Fumarate lyase N-terminal" evidence="1">
    <location>
        <begin position="13"/>
        <end position="133"/>
    </location>
</feature>
<organism evidence="2 3">
    <name type="scientific">Marasmius crinis-equi</name>
    <dbReference type="NCBI Taxonomy" id="585013"/>
    <lineage>
        <taxon>Eukaryota</taxon>
        <taxon>Fungi</taxon>
        <taxon>Dikarya</taxon>
        <taxon>Basidiomycota</taxon>
        <taxon>Agaricomycotina</taxon>
        <taxon>Agaricomycetes</taxon>
        <taxon>Agaricomycetidae</taxon>
        <taxon>Agaricales</taxon>
        <taxon>Marasmiineae</taxon>
        <taxon>Marasmiaceae</taxon>
        <taxon>Marasmius</taxon>
    </lineage>
</organism>
<reference evidence="2 3" key="1">
    <citation type="submission" date="2024-02" db="EMBL/GenBank/DDBJ databases">
        <title>A draft genome for the cacao thread blight pathogen Marasmius crinis-equi.</title>
        <authorList>
            <person name="Cohen S.P."/>
            <person name="Baruah I.K."/>
            <person name="Amoako-Attah I."/>
            <person name="Bukari Y."/>
            <person name="Meinhardt L.W."/>
            <person name="Bailey B.A."/>
        </authorList>
    </citation>
    <scope>NUCLEOTIDE SEQUENCE [LARGE SCALE GENOMIC DNA]</scope>
    <source>
        <strain evidence="2 3">GH-76</strain>
    </source>
</reference>
<dbReference type="SUPFAM" id="SSF48557">
    <property type="entry name" value="L-aspartase-like"/>
    <property type="match status" value="1"/>
</dbReference>
<evidence type="ECO:0000259" key="1">
    <source>
        <dbReference type="Pfam" id="PF00206"/>
    </source>
</evidence>
<comment type="caution">
    <text evidence="2">The sequence shown here is derived from an EMBL/GenBank/DDBJ whole genome shotgun (WGS) entry which is preliminary data.</text>
</comment>
<dbReference type="InterPro" id="IPR009049">
    <property type="entry name" value="Argininosuccinate_lyase"/>
</dbReference>
<name>A0ABR3FIS8_9AGAR</name>
<dbReference type="InterPro" id="IPR008948">
    <property type="entry name" value="L-Aspartase-like"/>
</dbReference>
<dbReference type="EC" id="4.3.2.1" evidence="2"/>
<dbReference type="Gene3D" id="1.10.275.10">
    <property type="entry name" value="Fumarase/aspartase (N-terminal domain)"/>
    <property type="match status" value="1"/>
</dbReference>
<evidence type="ECO:0000313" key="2">
    <source>
        <dbReference type="EMBL" id="KAL0575279.1"/>
    </source>
</evidence>
<dbReference type="PANTHER" id="PTHR43814">
    <property type="entry name" value="ARGININOSUCCINATE LYASE"/>
    <property type="match status" value="1"/>
</dbReference>
<dbReference type="Proteomes" id="UP001465976">
    <property type="component" value="Unassembled WGS sequence"/>
</dbReference>
<evidence type="ECO:0000313" key="3">
    <source>
        <dbReference type="Proteomes" id="UP001465976"/>
    </source>
</evidence>
<accession>A0ABR3FIS8</accession>
<dbReference type="EMBL" id="JBAHYK010000319">
    <property type="protein sequence ID" value="KAL0575279.1"/>
    <property type="molecule type" value="Genomic_DNA"/>
</dbReference>
<dbReference type="GO" id="GO:0004056">
    <property type="term" value="F:argininosuccinate lyase activity"/>
    <property type="evidence" value="ECO:0007669"/>
    <property type="project" value="UniProtKB-EC"/>
</dbReference>
<gene>
    <name evidence="2" type="primary">ARG4_1</name>
    <name evidence="2" type="ORF">V5O48_006680</name>
</gene>
<dbReference type="Pfam" id="PF00206">
    <property type="entry name" value="Lyase_1"/>
    <property type="match status" value="1"/>
</dbReference>
<dbReference type="InterPro" id="IPR022761">
    <property type="entry name" value="Fumarate_lyase_N"/>
</dbReference>
<proteinExistence type="predicted"/>
<dbReference type="PANTHER" id="PTHR43814:SF1">
    <property type="entry name" value="ARGININOSUCCINATE LYASE"/>
    <property type="match status" value="1"/>
</dbReference>
<dbReference type="InterPro" id="IPR024083">
    <property type="entry name" value="Fumarase/histidase_N"/>
</dbReference>
<sequence length="133" mass="15160">MADQPTKQKLWGGRFTGKTDPLMHGFNQSLQYDQRMHAADIKGSIAYTKGLRRVGILNEDEERKIIEGLQAVGKEWEDGVFKIEADDEDIHTANERRLSELIGPLGGKLHTGRSRNDQVATDMRLWLLEEIKE</sequence>